<dbReference type="OrthoDB" id="10548384at2759"/>
<dbReference type="EMBL" id="JAIQCV010000013">
    <property type="protein sequence ID" value="KAH1031706.1"/>
    <property type="molecule type" value="Genomic_DNA"/>
</dbReference>
<protein>
    <submittedName>
        <fullName evidence="1">Uncharacterized protein</fullName>
    </submittedName>
</protein>
<keyword evidence="2" id="KW-1185">Reference proteome</keyword>
<name>A0A9D3U7Y5_9ROSI</name>
<evidence type="ECO:0000313" key="1">
    <source>
        <dbReference type="EMBL" id="KAH1031706.1"/>
    </source>
</evidence>
<comment type="caution">
    <text evidence="1">The sequence shown here is derived from an EMBL/GenBank/DDBJ whole genome shotgun (WGS) entry which is preliminary data.</text>
</comment>
<accession>A0A9D3U7Y5</accession>
<organism evidence="1 2">
    <name type="scientific">Gossypium stocksii</name>
    <dbReference type="NCBI Taxonomy" id="47602"/>
    <lineage>
        <taxon>Eukaryota</taxon>
        <taxon>Viridiplantae</taxon>
        <taxon>Streptophyta</taxon>
        <taxon>Embryophyta</taxon>
        <taxon>Tracheophyta</taxon>
        <taxon>Spermatophyta</taxon>
        <taxon>Magnoliopsida</taxon>
        <taxon>eudicotyledons</taxon>
        <taxon>Gunneridae</taxon>
        <taxon>Pentapetalae</taxon>
        <taxon>rosids</taxon>
        <taxon>malvids</taxon>
        <taxon>Malvales</taxon>
        <taxon>Malvaceae</taxon>
        <taxon>Malvoideae</taxon>
        <taxon>Gossypium</taxon>
    </lineage>
</organism>
<dbReference type="AlphaFoldDB" id="A0A9D3U7Y5"/>
<gene>
    <name evidence="1" type="ORF">J1N35_043880</name>
</gene>
<dbReference type="Proteomes" id="UP000828251">
    <property type="component" value="Unassembled WGS sequence"/>
</dbReference>
<evidence type="ECO:0000313" key="2">
    <source>
        <dbReference type="Proteomes" id="UP000828251"/>
    </source>
</evidence>
<sequence>MPSRDICLFKQNIRTCCKKAQLERLRTGSPLIIEDLVIVRNVFLYYLKGRSPNKYRSGDSKEAVEALWAITRSQSWPHEIYSNINSDDLG</sequence>
<reference evidence="1 2" key="1">
    <citation type="journal article" date="2021" name="Plant Biotechnol. J.">
        <title>Multi-omics assisted identification of the key and species-specific regulatory components of drought-tolerant mechanisms in Gossypium stocksii.</title>
        <authorList>
            <person name="Yu D."/>
            <person name="Ke L."/>
            <person name="Zhang D."/>
            <person name="Wu Y."/>
            <person name="Sun Y."/>
            <person name="Mei J."/>
            <person name="Sun J."/>
            <person name="Sun Y."/>
        </authorList>
    </citation>
    <scope>NUCLEOTIDE SEQUENCE [LARGE SCALE GENOMIC DNA]</scope>
    <source>
        <strain evidence="2">cv. E1</strain>
        <tissue evidence="1">Leaf</tissue>
    </source>
</reference>
<proteinExistence type="predicted"/>